<keyword evidence="1" id="KW-0812">Transmembrane</keyword>
<sequence length="199" mass="21003">MSEVSTGFEADLRPSGKPLQFVMACVGATIVFLANPLAPGSEQLLQAGLGLLVIALAVTGWRLEARELPSGRWIVVITLVGLLVWAGDKWGADVICPLLAVPVFVSAALIGVGAARMTAIVTSVCLITVAMIGDLSPALMMSTLAAMWTVLVLWDSAIRAVSGVAVWSWEFFERARSLLEEARESQLELGLALADLANA</sequence>
<comment type="caution">
    <text evidence="2">The sequence shown here is derived from an EMBL/GenBank/DDBJ whole genome shotgun (WGS) entry which is preliminary data.</text>
</comment>
<feature type="transmembrane region" description="Helical" evidence="1">
    <location>
        <begin position="21"/>
        <end position="38"/>
    </location>
</feature>
<evidence type="ECO:0008006" key="3">
    <source>
        <dbReference type="Google" id="ProtNLM"/>
    </source>
</evidence>
<feature type="transmembrane region" description="Helical" evidence="1">
    <location>
        <begin position="92"/>
        <end position="112"/>
    </location>
</feature>
<protein>
    <recommendedName>
        <fullName evidence="3">Metal-dependent phosphohydrolase 7TM intracellular domain-containing protein</fullName>
    </recommendedName>
</protein>
<keyword evidence="1" id="KW-0472">Membrane</keyword>
<dbReference type="EMBL" id="BARS01039823">
    <property type="protein sequence ID" value="GAG23374.1"/>
    <property type="molecule type" value="Genomic_DNA"/>
</dbReference>
<feature type="transmembrane region" description="Helical" evidence="1">
    <location>
        <begin position="44"/>
        <end position="63"/>
    </location>
</feature>
<reference evidence="2" key="1">
    <citation type="journal article" date="2014" name="Front. Microbiol.">
        <title>High frequency of phylogenetically diverse reductive dehalogenase-homologous genes in deep subseafloor sedimentary metagenomes.</title>
        <authorList>
            <person name="Kawai M."/>
            <person name="Futagami T."/>
            <person name="Toyoda A."/>
            <person name="Takaki Y."/>
            <person name="Nishi S."/>
            <person name="Hori S."/>
            <person name="Arai W."/>
            <person name="Tsubouchi T."/>
            <person name="Morono Y."/>
            <person name="Uchiyama I."/>
            <person name="Ito T."/>
            <person name="Fujiyama A."/>
            <person name="Inagaki F."/>
            <person name="Takami H."/>
        </authorList>
    </citation>
    <scope>NUCLEOTIDE SEQUENCE</scope>
    <source>
        <strain evidence="2">Expedition CK06-06</strain>
    </source>
</reference>
<accession>X0VY44</accession>
<proteinExistence type="predicted"/>
<feature type="transmembrane region" description="Helical" evidence="1">
    <location>
        <begin position="70"/>
        <end position="86"/>
    </location>
</feature>
<feature type="transmembrane region" description="Helical" evidence="1">
    <location>
        <begin position="119"/>
        <end position="139"/>
    </location>
</feature>
<evidence type="ECO:0000313" key="2">
    <source>
        <dbReference type="EMBL" id="GAG23374.1"/>
    </source>
</evidence>
<evidence type="ECO:0000256" key="1">
    <source>
        <dbReference type="SAM" id="Phobius"/>
    </source>
</evidence>
<keyword evidence="1" id="KW-1133">Transmembrane helix</keyword>
<feature type="transmembrane region" description="Helical" evidence="1">
    <location>
        <begin position="145"/>
        <end position="169"/>
    </location>
</feature>
<organism evidence="2">
    <name type="scientific">marine sediment metagenome</name>
    <dbReference type="NCBI Taxonomy" id="412755"/>
    <lineage>
        <taxon>unclassified sequences</taxon>
        <taxon>metagenomes</taxon>
        <taxon>ecological metagenomes</taxon>
    </lineage>
</organism>
<name>X0VY44_9ZZZZ</name>
<feature type="non-terminal residue" evidence="2">
    <location>
        <position position="199"/>
    </location>
</feature>
<gene>
    <name evidence="2" type="ORF">S01H1_60784</name>
</gene>
<dbReference type="AlphaFoldDB" id="X0VY44"/>